<dbReference type="RefSeq" id="XP_037149100.1">
    <property type="nucleotide sequence ID" value="XM_037295053.1"/>
</dbReference>
<dbReference type="EMBL" id="JACCJB010000019">
    <property type="protein sequence ID" value="KAF6219665.1"/>
    <property type="molecule type" value="Genomic_DNA"/>
</dbReference>
<dbReference type="Proteomes" id="UP000593566">
    <property type="component" value="Unassembled WGS sequence"/>
</dbReference>
<dbReference type="InterPro" id="IPR017771">
    <property type="entry name" value="Cyanamide_hydratase_HD"/>
</dbReference>
<dbReference type="GeneID" id="59332543"/>
<protein>
    <recommendedName>
        <fullName evidence="1">HD domain-containing protein</fullName>
    </recommendedName>
</protein>
<keyword evidence="3" id="KW-1185">Reference proteome</keyword>
<proteinExistence type="predicted"/>
<dbReference type="InterPro" id="IPR006674">
    <property type="entry name" value="HD_domain"/>
</dbReference>
<evidence type="ECO:0000313" key="3">
    <source>
        <dbReference type="Proteomes" id="UP000593566"/>
    </source>
</evidence>
<gene>
    <name evidence="2" type="ORF">HO133_004134</name>
</gene>
<dbReference type="PANTHER" id="PTHR35569:SF1">
    <property type="entry name" value="CYANAMIDE HYDRATASE DDI2-RELATED"/>
    <property type="match status" value="1"/>
</dbReference>
<dbReference type="PROSITE" id="PS51831">
    <property type="entry name" value="HD"/>
    <property type="match status" value="1"/>
</dbReference>
<accession>A0A8H6F917</accession>
<reference evidence="2 3" key="1">
    <citation type="journal article" date="2020" name="Genomics">
        <title>Complete, high-quality genomes from long-read metagenomic sequencing of two wolf lichen thalli reveals enigmatic genome architecture.</title>
        <authorList>
            <person name="McKenzie S.K."/>
            <person name="Walston R.F."/>
            <person name="Allen J.L."/>
        </authorList>
    </citation>
    <scope>NUCLEOTIDE SEQUENCE [LARGE SCALE GENOMIC DNA]</scope>
    <source>
        <strain evidence="2">WasteWater1</strain>
    </source>
</reference>
<sequence length="242" mass="26669">MSAPSTLETHGWTAQPRDVSAFLGDKQDLKAPEPQTVASIALPSTPLAKAVLDYAKKELREETFNHSMRVYYYGKAIQTHLTPTHPLPVSDETYLLTCLLHDIGTTDKHLPATLMSFEFYGGYLALDLLKKDLRAPVEQAESVAEAIIRHQDLGVSGKISSLGLLIQLATIFDNMGGNAELVHKGTIEDVVRHYPRRKWSGCFAATIRRENGLKPWAHTTALGEEAFPAGVENNALMAPYDD</sequence>
<evidence type="ECO:0000259" key="1">
    <source>
        <dbReference type="PROSITE" id="PS51831"/>
    </source>
</evidence>
<dbReference type="CDD" id="cd00077">
    <property type="entry name" value="HDc"/>
    <property type="match status" value="1"/>
</dbReference>
<evidence type="ECO:0000313" key="2">
    <source>
        <dbReference type="EMBL" id="KAF6219665.1"/>
    </source>
</evidence>
<comment type="caution">
    <text evidence="2">The sequence shown here is derived from an EMBL/GenBank/DDBJ whole genome shotgun (WGS) entry which is preliminary data.</text>
</comment>
<organism evidence="2 3">
    <name type="scientific">Letharia lupina</name>
    <dbReference type="NCBI Taxonomy" id="560253"/>
    <lineage>
        <taxon>Eukaryota</taxon>
        <taxon>Fungi</taxon>
        <taxon>Dikarya</taxon>
        <taxon>Ascomycota</taxon>
        <taxon>Pezizomycotina</taxon>
        <taxon>Lecanoromycetes</taxon>
        <taxon>OSLEUM clade</taxon>
        <taxon>Lecanoromycetidae</taxon>
        <taxon>Lecanorales</taxon>
        <taxon>Lecanorineae</taxon>
        <taxon>Parmeliaceae</taxon>
        <taxon>Letharia</taxon>
    </lineage>
</organism>
<dbReference type="NCBIfam" id="TIGR03401">
    <property type="entry name" value="cyanamide_fam"/>
    <property type="match status" value="1"/>
</dbReference>
<dbReference type="PANTHER" id="PTHR35569">
    <property type="entry name" value="CYANAMIDE HYDRATASE DDI2-RELATED"/>
    <property type="match status" value="1"/>
</dbReference>
<dbReference type="AlphaFoldDB" id="A0A8H6F917"/>
<feature type="domain" description="HD" evidence="1">
    <location>
        <begin position="63"/>
        <end position="175"/>
    </location>
</feature>
<dbReference type="Pfam" id="PF01966">
    <property type="entry name" value="HD"/>
    <property type="match status" value="1"/>
</dbReference>
<name>A0A8H6F917_9LECA</name>
<dbReference type="InterPro" id="IPR003607">
    <property type="entry name" value="HD/PDEase_dom"/>
</dbReference>
<dbReference type="SUPFAM" id="SSF109604">
    <property type="entry name" value="HD-domain/PDEase-like"/>
    <property type="match status" value="1"/>
</dbReference>
<dbReference type="Gene3D" id="1.10.3210.10">
    <property type="entry name" value="Hypothetical protein af1432"/>
    <property type="match status" value="1"/>
</dbReference>